<evidence type="ECO:0000313" key="9">
    <source>
        <dbReference type="Proteomes" id="UP001596528"/>
    </source>
</evidence>
<dbReference type="PANTHER" id="PTHR11078:SF3">
    <property type="entry name" value="ANTITERMINATION NUSB DOMAIN-CONTAINING PROTEIN"/>
    <property type="match status" value="1"/>
</dbReference>
<dbReference type="Proteomes" id="UP001596528">
    <property type="component" value="Unassembled WGS sequence"/>
</dbReference>
<keyword evidence="5 6" id="KW-0804">Transcription</keyword>
<evidence type="ECO:0000313" key="8">
    <source>
        <dbReference type="EMBL" id="MFC7750372.1"/>
    </source>
</evidence>
<comment type="caution">
    <text evidence="8">The sequence shown here is derived from an EMBL/GenBank/DDBJ whole genome shotgun (WGS) entry which is preliminary data.</text>
</comment>
<evidence type="ECO:0000256" key="6">
    <source>
        <dbReference type="HAMAP-Rule" id="MF_00073"/>
    </source>
</evidence>
<accession>A0ABW2V2J3</accession>
<keyword evidence="9" id="KW-1185">Reference proteome</keyword>
<evidence type="ECO:0000259" key="7">
    <source>
        <dbReference type="Pfam" id="PF01029"/>
    </source>
</evidence>
<comment type="function">
    <text evidence="6">Involved in transcription antitermination. Required for transcription of ribosomal RNA (rRNA) genes. Binds specifically to the boxA antiterminator sequence of the ribosomal RNA (rrn) operons.</text>
</comment>
<dbReference type="InterPro" id="IPR035926">
    <property type="entry name" value="NusB-like_sf"/>
</dbReference>
<dbReference type="SUPFAM" id="SSF48013">
    <property type="entry name" value="NusB-like"/>
    <property type="match status" value="1"/>
</dbReference>
<comment type="similarity">
    <text evidence="1 6">Belongs to the NusB family.</text>
</comment>
<proteinExistence type="inferred from homology"/>
<dbReference type="Pfam" id="PF01029">
    <property type="entry name" value="NusB"/>
    <property type="match status" value="1"/>
</dbReference>
<dbReference type="RefSeq" id="WP_138788014.1">
    <property type="nucleotide sequence ID" value="NZ_JBHTGQ010000023.1"/>
</dbReference>
<organism evidence="8 9">
    <name type="scientific">Paenibacillus thermoaerophilus</name>
    <dbReference type="NCBI Taxonomy" id="1215385"/>
    <lineage>
        <taxon>Bacteria</taxon>
        <taxon>Bacillati</taxon>
        <taxon>Bacillota</taxon>
        <taxon>Bacilli</taxon>
        <taxon>Bacillales</taxon>
        <taxon>Paenibacillaceae</taxon>
        <taxon>Paenibacillus</taxon>
    </lineage>
</organism>
<evidence type="ECO:0000256" key="3">
    <source>
        <dbReference type="ARBA" id="ARBA00022884"/>
    </source>
</evidence>
<dbReference type="HAMAP" id="MF_00073">
    <property type="entry name" value="NusB"/>
    <property type="match status" value="1"/>
</dbReference>
<keyword evidence="3 6" id="KW-0694">RNA-binding</keyword>
<dbReference type="PANTHER" id="PTHR11078">
    <property type="entry name" value="N UTILIZATION SUBSTANCE PROTEIN B-RELATED"/>
    <property type="match status" value="1"/>
</dbReference>
<evidence type="ECO:0000256" key="1">
    <source>
        <dbReference type="ARBA" id="ARBA00005952"/>
    </source>
</evidence>
<reference evidence="9" key="1">
    <citation type="journal article" date="2019" name="Int. J. Syst. Evol. Microbiol.">
        <title>The Global Catalogue of Microorganisms (GCM) 10K type strain sequencing project: providing services to taxonomists for standard genome sequencing and annotation.</title>
        <authorList>
            <consortium name="The Broad Institute Genomics Platform"/>
            <consortium name="The Broad Institute Genome Sequencing Center for Infectious Disease"/>
            <person name="Wu L."/>
            <person name="Ma J."/>
        </authorList>
    </citation>
    <scope>NUCLEOTIDE SEQUENCE [LARGE SCALE GENOMIC DNA]</scope>
    <source>
        <strain evidence="9">JCM 18657</strain>
    </source>
</reference>
<dbReference type="EMBL" id="JBHTGQ010000023">
    <property type="protein sequence ID" value="MFC7750372.1"/>
    <property type="molecule type" value="Genomic_DNA"/>
</dbReference>
<keyword evidence="4 6" id="KW-0805">Transcription regulation</keyword>
<dbReference type="Gene3D" id="1.10.940.10">
    <property type="entry name" value="NusB-like"/>
    <property type="match status" value="1"/>
</dbReference>
<dbReference type="InterPro" id="IPR011605">
    <property type="entry name" value="NusB_fam"/>
</dbReference>
<keyword evidence="2 6" id="KW-0889">Transcription antitermination</keyword>
<evidence type="ECO:0000256" key="5">
    <source>
        <dbReference type="ARBA" id="ARBA00023163"/>
    </source>
</evidence>
<evidence type="ECO:0000256" key="2">
    <source>
        <dbReference type="ARBA" id="ARBA00022814"/>
    </source>
</evidence>
<dbReference type="InterPro" id="IPR006027">
    <property type="entry name" value="NusB_RsmB_TIM44"/>
</dbReference>
<protein>
    <recommendedName>
        <fullName evidence="6">Transcription antitermination protein NusB</fullName>
    </recommendedName>
    <alternativeName>
        <fullName evidence="6">Antitermination factor NusB</fullName>
    </alternativeName>
</protein>
<evidence type="ECO:0000256" key="4">
    <source>
        <dbReference type="ARBA" id="ARBA00023015"/>
    </source>
</evidence>
<gene>
    <name evidence="6 8" type="primary">nusB</name>
    <name evidence="8" type="ORF">ACFQWB_10580</name>
</gene>
<dbReference type="NCBIfam" id="TIGR01951">
    <property type="entry name" value="nusB"/>
    <property type="match status" value="1"/>
</dbReference>
<feature type="domain" description="NusB/RsmB/TIM44" evidence="7">
    <location>
        <begin position="6"/>
        <end position="140"/>
    </location>
</feature>
<name>A0ABW2V2J3_9BACL</name>
<sequence length="159" mass="18094">MKRRLAREIALQSLYQVELAEAAPREAVRVAVEEALGDNEGQVSIGKEPISEDYILELVEGTVSRQAEIDSMLSGYLKGWRTDRLARIDRQVLRMATYEMVYRDDVPPKVVINEAIELVKQFGSEESGKFVNGVLGAMIKHLDQLKDRVRQQSYEEEKP</sequence>